<dbReference type="EMBL" id="CP003740">
    <property type="protein sequence ID" value="AGI67935.1"/>
    <property type="molecule type" value="Genomic_DNA"/>
</dbReference>
<evidence type="ECO:0000313" key="2">
    <source>
        <dbReference type="Proteomes" id="UP000005307"/>
    </source>
</evidence>
<evidence type="ECO:0000313" key="1">
    <source>
        <dbReference type="EMBL" id="AGI67935.1"/>
    </source>
</evidence>
<dbReference type="STRING" id="391626.OAN307_c23110"/>
<dbReference type="AlphaFoldDB" id="M9RDQ8"/>
<sequence length="66" mass="7503">MSALTGRTVAFKTTVGRRLWAGNDVEQFRPFVTNAALRTFQHQGRIAVIRCRCKINRKPQRKVSSA</sequence>
<organism evidence="1 2">
    <name type="scientific">Octadecabacter antarcticus 307</name>
    <dbReference type="NCBI Taxonomy" id="391626"/>
    <lineage>
        <taxon>Bacteria</taxon>
        <taxon>Pseudomonadati</taxon>
        <taxon>Pseudomonadota</taxon>
        <taxon>Alphaproteobacteria</taxon>
        <taxon>Rhodobacterales</taxon>
        <taxon>Roseobacteraceae</taxon>
        <taxon>Octadecabacter</taxon>
    </lineage>
</organism>
<dbReference type="KEGG" id="oat:OAN307_c23110"/>
<reference evidence="1 2" key="1">
    <citation type="journal article" date="2013" name="PLoS ONE">
        <title>Poles Apart: Arctic and Antarctic Octadecabacter strains Share High Genome Plasticity and a New Type of Xanthorhodopsin.</title>
        <authorList>
            <person name="Vollmers J."/>
            <person name="Voget S."/>
            <person name="Dietrich S."/>
            <person name="Gollnow K."/>
            <person name="Smits M."/>
            <person name="Meyer K."/>
            <person name="Brinkhoff T."/>
            <person name="Simon M."/>
            <person name="Daniel R."/>
        </authorList>
    </citation>
    <scope>NUCLEOTIDE SEQUENCE [LARGE SCALE GENOMIC DNA]</scope>
    <source>
        <strain evidence="1 2">307</strain>
    </source>
</reference>
<proteinExistence type="predicted"/>
<keyword evidence="2" id="KW-1185">Reference proteome</keyword>
<protein>
    <submittedName>
        <fullName evidence="1">Uncharacterized protein</fullName>
    </submittedName>
</protein>
<accession>M9RDQ8</accession>
<gene>
    <name evidence="1" type="ORF">OAN307_c23110</name>
</gene>
<dbReference type="HOGENOM" id="CLU_2826886_0_0_5"/>
<dbReference type="Proteomes" id="UP000005307">
    <property type="component" value="Chromosome"/>
</dbReference>
<name>M9RDQ8_9RHOB</name>